<dbReference type="CDD" id="cd00431">
    <property type="entry name" value="cysteine_hydrolases"/>
    <property type="match status" value="1"/>
</dbReference>
<organism evidence="4 5">
    <name type="scientific">Phaeomoniella chlamydospora</name>
    <name type="common">Phaeoacremonium chlamydosporum</name>
    <dbReference type="NCBI Taxonomy" id="158046"/>
    <lineage>
        <taxon>Eukaryota</taxon>
        <taxon>Fungi</taxon>
        <taxon>Dikarya</taxon>
        <taxon>Ascomycota</taxon>
        <taxon>Pezizomycotina</taxon>
        <taxon>Eurotiomycetes</taxon>
        <taxon>Chaetothyriomycetidae</taxon>
        <taxon>Phaeomoniellales</taxon>
        <taxon>Phaeomoniellaceae</taxon>
        <taxon>Phaeomoniella</taxon>
    </lineage>
</organism>
<evidence type="ECO:0000256" key="1">
    <source>
        <dbReference type="ARBA" id="ARBA00006336"/>
    </source>
</evidence>
<dbReference type="SUPFAM" id="SSF75304">
    <property type="entry name" value="Amidase signature (AS) enzymes"/>
    <property type="match status" value="1"/>
</dbReference>
<evidence type="ECO:0000259" key="3">
    <source>
        <dbReference type="Pfam" id="PF01425"/>
    </source>
</evidence>
<feature type="domain" description="Isochorismatase-like" evidence="2">
    <location>
        <begin position="4"/>
        <end position="107"/>
    </location>
</feature>
<dbReference type="InterPro" id="IPR000868">
    <property type="entry name" value="Isochorismatase-like_dom"/>
</dbReference>
<dbReference type="OrthoDB" id="167809at2759"/>
<dbReference type="InterPro" id="IPR036928">
    <property type="entry name" value="AS_sf"/>
</dbReference>
<keyword evidence="5" id="KW-1185">Reference proteome</keyword>
<dbReference type="Gene3D" id="3.90.1300.10">
    <property type="entry name" value="Amidase signature (AS) domain"/>
    <property type="match status" value="1"/>
</dbReference>
<name>A0A0G2DW85_PHACM</name>
<reference evidence="4 5" key="2">
    <citation type="submission" date="2015-05" db="EMBL/GenBank/DDBJ databases">
        <authorList>
            <person name="Morales-Cruz A."/>
            <person name="Amrine K.C."/>
            <person name="Cantu D."/>
        </authorList>
    </citation>
    <scope>NUCLEOTIDE SEQUENCE [LARGE SCALE GENOMIC DNA]</scope>
    <source>
        <strain evidence="4">UCRPC4</strain>
    </source>
</reference>
<gene>
    <name evidence="4" type="ORF">UCRPC4_g06424</name>
</gene>
<comment type="similarity">
    <text evidence="1">Belongs to the isochorismatase family.</text>
</comment>
<dbReference type="Gene3D" id="1.20.58.1700">
    <property type="match status" value="1"/>
</dbReference>
<dbReference type="Pfam" id="PF00857">
    <property type="entry name" value="Isochorismatase"/>
    <property type="match status" value="1"/>
</dbReference>
<dbReference type="PANTHER" id="PTHR11895:SF169">
    <property type="entry name" value="GLUTAMYL-TRNA(GLN) AMIDOTRANSFERASE"/>
    <property type="match status" value="1"/>
</dbReference>
<dbReference type="Proteomes" id="UP000053317">
    <property type="component" value="Unassembled WGS sequence"/>
</dbReference>
<dbReference type="Gene3D" id="3.40.50.850">
    <property type="entry name" value="Isochorismatase-like"/>
    <property type="match status" value="1"/>
</dbReference>
<dbReference type="PANTHER" id="PTHR11895">
    <property type="entry name" value="TRANSAMIDASE"/>
    <property type="match status" value="1"/>
</dbReference>
<dbReference type="AlphaFoldDB" id="A0A0G2DW85"/>
<dbReference type="InterPro" id="IPR023631">
    <property type="entry name" value="Amidase_dom"/>
</dbReference>
<dbReference type="SUPFAM" id="SSF52499">
    <property type="entry name" value="Isochorismatase-like hydrolases"/>
    <property type="match status" value="1"/>
</dbReference>
<accession>A0A0G2DW85</accession>
<evidence type="ECO:0000313" key="4">
    <source>
        <dbReference type="EMBL" id="KKY15197.1"/>
    </source>
</evidence>
<comment type="caution">
    <text evidence="4">The sequence shown here is derived from an EMBL/GenBank/DDBJ whole genome shotgun (WGS) entry which is preliminary data.</text>
</comment>
<dbReference type="Pfam" id="PF01425">
    <property type="entry name" value="Amidase"/>
    <property type="match status" value="1"/>
</dbReference>
<keyword evidence="4" id="KW-0808">Transferase</keyword>
<dbReference type="InterPro" id="IPR036380">
    <property type="entry name" value="Isochorismatase-like_sf"/>
</dbReference>
<feature type="domain" description="Amidase" evidence="3">
    <location>
        <begin position="180"/>
        <end position="609"/>
    </location>
</feature>
<protein>
    <submittedName>
        <fullName evidence="4">Putative glutamyl-trna amidotransferase subunit a</fullName>
    </submittedName>
</protein>
<dbReference type="GO" id="GO:0016740">
    <property type="term" value="F:transferase activity"/>
    <property type="evidence" value="ECO:0007669"/>
    <property type="project" value="UniProtKB-KW"/>
</dbReference>
<reference evidence="4 5" key="1">
    <citation type="submission" date="2015-05" db="EMBL/GenBank/DDBJ databases">
        <title>Distinctive expansion of gene families associated with plant cell wall degradation and secondary metabolism in the genomes of grapevine trunk pathogens.</title>
        <authorList>
            <person name="Lawrence D.P."/>
            <person name="Travadon R."/>
            <person name="Rolshausen P.E."/>
            <person name="Baumgartner K."/>
        </authorList>
    </citation>
    <scope>NUCLEOTIDE SEQUENCE [LARGE SCALE GENOMIC DNA]</scope>
    <source>
        <strain evidence="4">UCRPC4</strain>
    </source>
</reference>
<dbReference type="EMBL" id="LCWF01000193">
    <property type="protein sequence ID" value="KKY15197.1"/>
    <property type="molecule type" value="Genomic_DNA"/>
</dbReference>
<proteinExistence type="inferred from homology"/>
<dbReference type="InterPro" id="IPR000120">
    <property type="entry name" value="Amidase"/>
</dbReference>
<evidence type="ECO:0000313" key="5">
    <source>
        <dbReference type="Proteomes" id="UP000053317"/>
    </source>
</evidence>
<sequence>MGIGDKGPMGRLLIRGEYGHDIVDDLRPLPGEVVVDKPGKGSFWATGLHRKLVARGVTHLIFCGVTTECCVTTTAREAADRGFECCILTDCTGGFNASYATTSLDMICSYDGLFGFTAPSADLTSQITTVAVPSSPPSTPPERTLDAQNSYSLDIKTLTQKYHQDLISPADVVNMVFDKVEEYETINPHVWIQLRTRAEAVQEAMNLSRLRQNGNPLLPLYGIPFAVKDNFDVAGMPTTAACPAYTYQPGENSFLVTALIAAGAILIGKTNMDQLATGLSGCRSPYGTSASVYGGGAFITGGSSSGSGVAVGAGLVSFSLGTDTAGSGRVPAAYNGIVGMKPTKGTLSARGIVPACRSLDTASIFATSSADARKVWEILDVYDPLDAFAKLPSSLPLPQVNYLGPQKSGFGFAVPPLSALDAAECDPQYLRAFDRAISKLESIGGRLHLLTDSEYAPFRQANDLLYTGSLVNERVSCIGPDFIFSNLDKLHSTTRDLFASVISRPTKPWDIYTDLSIQQTCTRKVQNEVFSPKAKIDVLVVPTTPFHPTIKAMEANPIGLNGKIGEFTHFANVLDLCAVSVNAEFMNQQQDSVSIEKMPFGISFICGSGLDGKMMDIATAFETAVIQAQ</sequence>
<evidence type="ECO:0000259" key="2">
    <source>
        <dbReference type="Pfam" id="PF00857"/>
    </source>
</evidence>